<gene>
    <name evidence="6" type="ORF">ACFQ0V_12395</name>
</gene>
<dbReference type="Pfam" id="PF09339">
    <property type="entry name" value="HTH_IclR"/>
    <property type="match status" value="1"/>
</dbReference>
<dbReference type="EMBL" id="JBHTJF010000042">
    <property type="protein sequence ID" value="MFD0944544.1"/>
    <property type="molecule type" value="Genomic_DNA"/>
</dbReference>
<dbReference type="Gene3D" id="1.10.10.10">
    <property type="entry name" value="Winged helix-like DNA-binding domain superfamily/Winged helix DNA-binding domain"/>
    <property type="match status" value="1"/>
</dbReference>
<dbReference type="InterPro" id="IPR014757">
    <property type="entry name" value="Tscrpt_reg_IclR_C"/>
</dbReference>
<accession>A0ABW3H5H9</accession>
<evidence type="ECO:0000259" key="4">
    <source>
        <dbReference type="PROSITE" id="PS51077"/>
    </source>
</evidence>
<dbReference type="Pfam" id="PF01614">
    <property type="entry name" value="IclR_C"/>
    <property type="match status" value="1"/>
</dbReference>
<keyword evidence="3" id="KW-0804">Transcription</keyword>
<feature type="domain" description="IclR-ED" evidence="5">
    <location>
        <begin position="69"/>
        <end position="253"/>
    </location>
</feature>
<proteinExistence type="predicted"/>
<evidence type="ECO:0000313" key="7">
    <source>
        <dbReference type="Proteomes" id="UP001596976"/>
    </source>
</evidence>
<dbReference type="Proteomes" id="UP001596976">
    <property type="component" value="Unassembled WGS sequence"/>
</dbReference>
<evidence type="ECO:0000256" key="1">
    <source>
        <dbReference type="ARBA" id="ARBA00023015"/>
    </source>
</evidence>
<protein>
    <submittedName>
        <fullName evidence="6">IclR family transcriptional regulator</fullName>
    </submittedName>
</protein>
<sequence length="253" mass="28483">MTRTKKSSLTNALHILKSFTVDDTELSLGEIAEQVAVSKSTACRLVQTLESEGFIIQNTRSNTYTLGTSILSLSNTMLDQFYRLKEMTVFLKQLTLATGESSHIAVLKGNEVLYLKKEDSQYSVQLRSHIGKWNPAHCTASGLALLSALKEQELVKLYKEGFEQPTPFSISSIRQLTERLQESKKQGYFMSEGEMVENVLAIGAPIFNEYGEIIASISVAGLRQRMRPQLKNVIRQVTQTSDELSHFIKQRRE</sequence>
<dbReference type="Gene3D" id="3.30.450.40">
    <property type="match status" value="1"/>
</dbReference>
<dbReference type="InterPro" id="IPR036388">
    <property type="entry name" value="WH-like_DNA-bd_sf"/>
</dbReference>
<dbReference type="PROSITE" id="PS51078">
    <property type="entry name" value="ICLR_ED"/>
    <property type="match status" value="1"/>
</dbReference>
<dbReference type="SUPFAM" id="SSF55781">
    <property type="entry name" value="GAF domain-like"/>
    <property type="match status" value="1"/>
</dbReference>
<dbReference type="PROSITE" id="PS51077">
    <property type="entry name" value="HTH_ICLR"/>
    <property type="match status" value="1"/>
</dbReference>
<reference evidence="7" key="1">
    <citation type="journal article" date="2019" name="Int. J. Syst. Evol. Microbiol.">
        <title>The Global Catalogue of Microorganisms (GCM) 10K type strain sequencing project: providing services to taxonomists for standard genome sequencing and annotation.</title>
        <authorList>
            <consortium name="The Broad Institute Genomics Platform"/>
            <consortium name="The Broad Institute Genome Sequencing Center for Infectious Disease"/>
            <person name="Wu L."/>
            <person name="Ma J."/>
        </authorList>
    </citation>
    <scope>NUCLEOTIDE SEQUENCE [LARGE SCALE GENOMIC DNA]</scope>
    <source>
        <strain evidence="7">CCUG 63563</strain>
    </source>
</reference>
<keyword evidence="7" id="KW-1185">Reference proteome</keyword>
<keyword evidence="2" id="KW-0238">DNA-binding</keyword>
<evidence type="ECO:0000256" key="3">
    <source>
        <dbReference type="ARBA" id="ARBA00023163"/>
    </source>
</evidence>
<keyword evidence="1" id="KW-0805">Transcription regulation</keyword>
<evidence type="ECO:0000259" key="5">
    <source>
        <dbReference type="PROSITE" id="PS51078"/>
    </source>
</evidence>
<comment type="caution">
    <text evidence="6">The sequence shown here is derived from an EMBL/GenBank/DDBJ whole genome shotgun (WGS) entry which is preliminary data.</text>
</comment>
<dbReference type="InterPro" id="IPR050707">
    <property type="entry name" value="HTH_MetabolicPath_Reg"/>
</dbReference>
<dbReference type="SUPFAM" id="SSF46785">
    <property type="entry name" value="Winged helix' DNA-binding domain"/>
    <property type="match status" value="1"/>
</dbReference>
<dbReference type="PANTHER" id="PTHR30136:SF24">
    <property type="entry name" value="HTH-TYPE TRANSCRIPTIONAL REPRESSOR ALLR"/>
    <property type="match status" value="1"/>
</dbReference>
<feature type="domain" description="HTH iclR-type" evidence="4">
    <location>
        <begin position="6"/>
        <end position="68"/>
    </location>
</feature>
<organism evidence="6 7">
    <name type="scientific">Savagea faecisuis</name>
    <dbReference type="NCBI Taxonomy" id="1274803"/>
    <lineage>
        <taxon>Bacteria</taxon>
        <taxon>Bacillati</taxon>
        <taxon>Bacillota</taxon>
        <taxon>Bacilli</taxon>
        <taxon>Bacillales</taxon>
        <taxon>Caryophanaceae</taxon>
        <taxon>Savagea</taxon>
    </lineage>
</organism>
<dbReference type="InterPro" id="IPR005471">
    <property type="entry name" value="Tscrpt_reg_IclR_N"/>
</dbReference>
<dbReference type="InterPro" id="IPR029016">
    <property type="entry name" value="GAF-like_dom_sf"/>
</dbReference>
<evidence type="ECO:0000313" key="6">
    <source>
        <dbReference type="EMBL" id="MFD0944544.1"/>
    </source>
</evidence>
<dbReference type="InterPro" id="IPR036390">
    <property type="entry name" value="WH_DNA-bd_sf"/>
</dbReference>
<evidence type="ECO:0000256" key="2">
    <source>
        <dbReference type="ARBA" id="ARBA00023125"/>
    </source>
</evidence>
<dbReference type="PANTHER" id="PTHR30136">
    <property type="entry name" value="HELIX-TURN-HELIX TRANSCRIPTIONAL REGULATOR, ICLR FAMILY"/>
    <property type="match status" value="1"/>
</dbReference>
<dbReference type="RefSeq" id="WP_381014112.1">
    <property type="nucleotide sequence ID" value="NZ_JBHTJF010000042.1"/>
</dbReference>
<name>A0ABW3H5H9_9BACL</name>
<dbReference type="SMART" id="SM00346">
    <property type="entry name" value="HTH_ICLR"/>
    <property type="match status" value="1"/>
</dbReference>